<dbReference type="InterPro" id="IPR046867">
    <property type="entry name" value="AldOxase/xan_DH_MoCoBD2"/>
</dbReference>
<dbReference type="GO" id="GO:0016491">
    <property type="term" value="F:oxidoreductase activity"/>
    <property type="evidence" value="ECO:0007669"/>
    <property type="project" value="UniProtKB-KW"/>
</dbReference>
<evidence type="ECO:0000313" key="6">
    <source>
        <dbReference type="Proteomes" id="UP000612893"/>
    </source>
</evidence>
<accession>A0A934NF85</accession>
<evidence type="ECO:0000313" key="5">
    <source>
        <dbReference type="EMBL" id="MBJ7600427.1"/>
    </source>
</evidence>
<evidence type="ECO:0000256" key="1">
    <source>
        <dbReference type="ARBA" id="ARBA00022505"/>
    </source>
</evidence>
<feature type="compositionally biased region" description="Low complexity" evidence="3">
    <location>
        <begin position="795"/>
        <end position="820"/>
    </location>
</feature>
<evidence type="ECO:0000256" key="3">
    <source>
        <dbReference type="SAM" id="MobiDB-lite"/>
    </source>
</evidence>
<dbReference type="InterPro" id="IPR000674">
    <property type="entry name" value="Ald_Oxase/Xan_DH_a/b"/>
</dbReference>
<dbReference type="InterPro" id="IPR016208">
    <property type="entry name" value="Ald_Oxase/xanthine_DH-like"/>
</dbReference>
<dbReference type="RefSeq" id="WP_338204249.1">
    <property type="nucleotide sequence ID" value="NZ_JAEKNR010000204.1"/>
</dbReference>
<dbReference type="InterPro" id="IPR036856">
    <property type="entry name" value="Ald_Oxase/Xan_DH_a/b_sf"/>
</dbReference>
<feature type="region of interest" description="Disordered" evidence="3">
    <location>
        <begin position="778"/>
        <end position="844"/>
    </location>
</feature>
<feature type="compositionally biased region" description="Polar residues" evidence="3">
    <location>
        <begin position="835"/>
        <end position="844"/>
    </location>
</feature>
<dbReference type="SMART" id="SM01008">
    <property type="entry name" value="Ald_Xan_dh_C"/>
    <property type="match status" value="1"/>
</dbReference>
<name>A0A934NF85_9BACT</name>
<dbReference type="PANTHER" id="PTHR11908">
    <property type="entry name" value="XANTHINE DEHYDROGENASE"/>
    <property type="match status" value="1"/>
</dbReference>
<organism evidence="5 6">
    <name type="scientific">Candidatus Nephthysia bennettiae</name>
    <dbReference type="NCBI Taxonomy" id="3127016"/>
    <lineage>
        <taxon>Bacteria</taxon>
        <taxon>Bacillati</taxon>
        <taxon>Candidatus Dormiibacterota</taxon>
        <taxon>Candidatus Dormibacteria</taxon>
        <taxon>Candidatus Dormibacterales</taxon>
        <taxon>Candidatus Dormibacteraceae</taxon>
        <taxon>Candidatus Nephthysia</taxon>
    </lineage>
</organism>
<dbReference type="Proteomes" id="UP000612893">
    <property type="component" value="Unassembled WGS sequence"/>
</dbReference>
<protein>
    <submittedName>
        <fullName evidence="5">Molybdopterin-dependent oxidoreductase</fullName>
    </submittedName>
</protein>
<dbReference type="SUPFAM" id="SSF56003">
    <property type="entry name" value="Molybdenum cofactor-binding domain"/>
    <property type="match status" value="1"/>
</dbReference>
<proteinExistence type="predicted"/>
<gene>
    <name evidence="5" type="ORF">JF922_20440</name>
</gene>
<reference evidence="5" key="1">
    <citation type="submission" date="2020-10" db="EMBL/GenBank/DDBJ databases">
        <title>Ca. Dormibacterota MAGs.</title>
        <authorList>
            <person name="Montgomery K."/>
        </authorList>
    </citation>
    <scope>NUCLEOTIDE SEQUENCE [LARGE SCALE GENOMIC DNA]</scope>
    <source>
        <strain evidence="5">SC8812_S17_10</strain>
    </source>
</reference>
<dbReference type="AlphaFoldDB" id="A0A934NF85"/>
<keyword evidence="6" id="KW-1185">Reference proteome</keyword>
<dbReference type="Gene3D" id="3.30.365.10">
    <property type="entry name" value="Aldehyde oxidase/xanthine dehydrogenase, molybdopterin binding domain"/>
    <property type="match status" value="4"/>
</dbReference>
<dbReference type="InterPro" id="IPR008274">
    <property type="entry name" value="AldOxase/xan_DH_MoCoBD1"/>
</dbReference>
<dbReference type="Pfam" id="PF01315">
    <property type="entry name" value="Ald_Xan_dh_C"/>
    <property type="match status" value="1"/>
</dbReference>
<evidence type="ECO:0000256" key="2">
    <source>
        <dbReference type="ARBA" id="ARBA00023002"/>
    </source>
</evidence>
<evidence type="ECO:0000259" key="4">
    <source>
        <dbReference type="SMART" id="SM01008"/>
    </source>
</evidence>
<dbReference type="Pfam" id="PF20256">
    <property type="entry name" value="MoCoBD_2"/>
    <property type="match status" value="1"/>
</dbReference>
<dbReference type="Gene3D" id="3.90.1170.50">
    <property type="entry name" value="Aldehyde oxidase/xanthine dehydrogenase, a/b hammerhead"/>
    <property type="match status" value="1"/>
</dbReference>
<dbReference type="SUPFAM" id="SSF54665">
    <property type="entry name" value="CO dehydrogenase molybdoprotein N-domain-like"/>
    <property type="match status" value="1"/>
</dbReference>
<sequence>MAVTTMIGAKIHRREDPRLVSGHGRYTDDFVRPDTAYLAVIRSPYAHARIVSVDASAAREAPGVLAVYTAEDFEPVLSGTMPVAPAFVAEKKETRGRYPIAKSEACFQGEPVAVLVAETRYQAADAAALVDVEWEPLPAVMDLEKAMGPGSPTVHDGAADNIAWDLTYSADADAAFAESEVVVSQRILQQRLAPSPMEGRAVLAEWHATDQTMTMWLSSQDPHFIRVFVCGAMGIPENRFRVISPDVGGGFGSKISPYPEDYLVPAASKLLGRPVKWTETRTENLQTTTHGRGQYFDVELAGNRDGTMLGLKLTQYLDCGGYVGTWSAFQACACLLPGPYQWKQVASRTVGVLTNKVPTDPYRGAGRPEATHLVERMVDLFAHEIGADPAEVRRKNFIQPEQFPFLSPFGLTYDSGNYPGTLAKALEIAGYEDCQREQDAARAKGRHLGVGLSTWIEICGFGPSTPTAGATGGFALTESAQVRVFPTGSVNVYVGTHSHGQGHDTTFPQIVADTLGVPYDMVEMRHGDTAEGPAFGYGTYGSRSLAVGGISVLKASQKVRDKAKKIAAHLFEAAEEDVVFDQGHFTVKGSPEKRKTMGEIAFASYGAGLPEGMEVGLEAVAYFDPPNFVWPFGAHVCMVEVDPETGSVDMLKYVAVDDCGNVINPMIVEGQLHGGIAQGIAQALFEEVVYDEDGNLKTGTMLDYTIPTANEIPKMSLDSTVTPSPTNELGVKGIGEAGTIAASAAVINAVCDALWPLGIKHVDMPASPDRLWRQMQEERTHTAHGATADVGGTGSTQAQPGAGGTTTPAPGTRGPEMTQQGTGGDTPPPGEAGPQQGNNQEGNR</sequence>
<dbReference type="InterPro" id="IPR037165">
    <property type="entry name" value="AldOxase/xan_DH_Mopterin-bd_sf"/>
</dbReference>
<dbReference type="EMBL" id="JAEKNR010000204">
    <property type="protein sequence ID" value="MBJ7600427.1"/>
    <property type="molecule type" value="Genomic_DNA"/>
</dbReference>
<dbReference type="PANTHER" id="PTHR11908:SF132">
    <property type="entry name" value="ALDEHYDE OXIDASE 1-RELATED"/>
    <property type="match status" value="1"/>
</dbReference>
<keyword evidence="2" id="KW-0560">Oxidoreductase</keyword>
<dbReference type="Pfam" id="PF02738">
    <property type="entry name" value="MoCoBD_1"/>
    <property type="match status" value="1"/>
</dbReference>
<feature type="domain" description="Aldehyde oxidase/xanthine dehydrogenase a/b hammerhead" evidence="4">
    <location>
        <begin position="21"/>
        <end position="138"/>
    </location>
</feature>
<comment type="caution">
    <text evidence="5">The sequence shown here is derived from an EMBL/GenBank/DDBJ whole genome shotgun (WGS) entry which is preliminary data.</text>
</comment>
<keyword evidence="1" id="KW-0500">Molybdenum</keyword>